<proteinExistence type="predicted"/>
<feature type="chain" id="PRO_5034609795" description="LysM domain-containing protein" evidence="2">
    <location>
        <begin position="20"/>
        <end position="216"/>
    </location>
</feature>
<evidence type="ECO:0000313" key="4">
    <source>
        <dbReference type="EMBL" id="KAF7727079.1"/>
    </source>
</evidence>
<dbReference type="Gene3D" id="3.10.350.10">
    <property type="entry name" value="LysM domain"/>
    <property type="match status" value="1"/>
</dbReference>
<evidence type="ECO:0000313" key="5">
    <source>
        <dbReference type="Proteomes" id="UP000605846"/>
    </source>
</evidence>
<evidence type="ECO:0000256" key="2">
    <source>
        <dbReference type="SAM" id="SignalP"/>
    </source>
</evidence>
<evidence type="ECO:0000256" key="1">
    <source>
        <dbReference type="SAM" id="MobiDB-lite"/>
    </source>
</evidence>
<keyword evidence="2" id="KW-0732">Signal</keyword>
<organism evidence="4 5">
    <name type="scientific">Apophysomyces ossiformis</name>
    <dbReference type="NCBI Taxonomy" id="679940"/>
    <lineage>
        <taxon>Eukaryota</taxon>
        <taxon>Fungi</taxon>
        <taxon>Fungi incertae sedis</taxon>
        <taxon>Mucoromycota</taxon>
        <taxon>Mucoromycotina</taxon>
        <taxon>Mucoromycetes</taxon>
        <taxon>Mucorales</taxon>
        <taxon>Mucorineae</taxon>
        <taxon>Mucoraceae</taxon>
        <taxon>Apophysomyces</taxon>
    </lineage>
</organism>
<dbReference type="InterPro" id="IPR036779">
    <property type="entry name" value="LysM_dom_sf"/>
</dbReference>
<comment type="caution">
    <text evidence="4">The sequence shown here is derived from an EMBL/GenBank/DDBJ whole genome shotgun (WGS) entry which is preliminary data.</text>
</comment>
<protein>
    <recommendedName>
        <fullName evidence="3">LysM domain-containing protein</fullName>
    </recommendedName>
</protein>
<sequence>MKAALTFSAIAFLASQVVARPAEGCLQTHIIVEGDSCSSVADQFKLTLDQFYGMNPGLHHAGDHICDNLDNGKPYCVCMKKPCVAEAAAGTSQAASGNSTVATTGAASSATTTTTTTNLTGATSGTSNLGTTTAAASSSSSSAAAAAGSSSSSALSNITPAAASPSSTASGISSGALGSSSTQPSAKPTSAAHQMVGSSSIALAAGLAVLATANLF</sequence>
<dbReference type="OrthoDB" id="2281372at2759"/>
<dbReference type="InterPro" id="IPR018392">
    <property type="entry name" value="LysM"/>
</dbReference>
<dbReference type="Proteomes" id="UP000605846">
    <property type="component" value="Unassembled WGS sequence"/>
</dbReference>
<feature type="domain" description="LysM" evidence="3">
    <location>
        <begin position="27"/>
        <end position="77"/>
    </location>
</feature>
<keyword evidence="5" id="KW-1185">Reference proteome</keyword>
<feature type="signal peptide" evidence="2">
    <location>
        <begin position="1"/>
        <end position="19"/>
    </location>
</feature>
<dbReference type="PROSITE" id="PS51782">
    <property type="entry name" value="LYSM"/>
    <property type="match status" value="1"/>
</dbReference>
<evidence type="ECO:0000259" key="3">
    <source>
        <dbReference type="PROSITE" id="PS51782"/>
    </source>
</evidence>
<feature type="region of interest" description="Disordered" evidence="1">
    <location>
        <begin position="169"/>
        <end position="191"/>
    </location>
</feature>
<dbReference type="EMBL" id="JABAYA010000065">
    <property type="protein sequence ID" value="KAF7727079.1"/>
    <property type="molecule type" value="Genomic_DNA"/>
</dbReference>
<dbReference type="CDD" id="cd00118">
    <property type="entry name" value="LysM"/>
    <property type="match status" value="1"/>
</dbReference>
<dbReference type="AlphaFoldDB" id="A0A8H7BT41"/>
<feature type="compositionally biased region" description="Low complexity" evidence="1">
    <location>
        <begin position="169"/>
        <end position="185"/>
    </location>
</feature>
<accession>A0A8H7BT41</accession>
<dbReference type="SUPFAM" id="SSF54106">
    <property type="entry name" value="LysM domain"/>
    <property type="match status" value="1"/>
</dbReference>
<name>A0A8H7BT41_9FUNG</name>
<feature type="region of interest" description="Disordered" evidence="1">
    <location>
        <begin position="94"/>
        <end position="133"/>
    </location>
</feature>
<gene>
    <name evidence="4" type="ORF">EC973_008042</name>
</gene>
<dbReference type="Pfam" id="PF01476">
    <property type="entry name" value="LysM"/>
    <property type="match status" value="1"/>
</dbReference>
<reference evidence="4" key="1">
    <citation type="submission" date="2020-01" db="EMBL/GenBank/DDBJ databases">
        <title>Genome Sequencing of Three Apophysomyces-Like Fungal Strains Confirms a Novel Fungal Genus in the Mucoromycota with divergent Burkholderia-like Endosymbiotic Bacteria.</title>
        <authorList>
            <person name="Stajich J.E."/>
            <person name="Macias A.M."/>
            <person name="Carter-House D."/>
            <person name="Lovett B."/>
            <person name="Kasson L.R."/>
            <person name="Berry K."/>
            <person name="Grigoriev I."/>
            <person name="Chang Y."/>
            <person name="Spatafora J."/>
            <person name="Kasson M.T."/>
        </authorList>
    </citation>
    <scope>NUCLEOTIDE SEQUENCE</scope>
    <source>
        <strain evidence="4">NRRL A-21654</strain>
    </source>
</reference>